<dbReference type="PROSITE" id="PS50088">
    <property type="entry name" value="ANK_REPEAT"/>
    <property type="match status" value="4"/>
</dbReference>
<feature type="compositionally biased region" description="Basic and acidic residues" evidence="4">
    <location>
        <begin position="531"/>
        <end position="542"/>
    </location>
</feature>
<keyword evidence="5" id="KW-0472">Membrane</keyword>
<keyword evidence="2 3" id="KW-0040">ANK repeat</keyword>
<evidence type="ECO:0000256" key="2">
    <source>
        <dbReference type="ARBA" id="ARBA00023043"/>
    </source>
</evidence>
<feature type="region of interest" description="Disordered" evidence="4">
    <location>
        <begin position="531"/>
        <end position="564"/>
    </location>
</feature>
<keyword evidence="5" id="KW-0812">Transmembrane</keyword>
<dbReference type="PRINTS" id="PR01415">
    <property type="entry name" value="ANKYRIN"/>
</dbReference>
<dbReference type="Pfam" id="PF12796">
    <property type="entry name" value="Ank_2"/>
    <property type="match status" value="1"/>
</dbReference>
<feature type="region of interest" description="Disordered" evidence="4">
    <location>
        <begin position="217"/>
        <end position="252"/>
    </location>
</feature>
<dbReference type="InterPro" id="IPR036770">
    <property type="entry name" value="Ankyrin_rpt-contain_sf"/>
</dbReference>
<evidence type="ECO:0000256" key="3">
    <source>
        <dbReference type="PROSITE-ProRule" id="PRU00023"/>
    </source>
</evidence>
<dbReference type="PROSITE" id="PS50297">
    <property type="entry name" value="ANK_REP_REGION"/>
    <property type="match status" value="3"/>
</dbReference>
<sequence>MIIKKNGVVMYKKNARKGLSAPVMTMAIMLFAFSLLLIYQDFFVTPLPLINGLKIVKVKDALAASYKKTAQAGSETICWYFNGVEQRALKGSRSIKVPAAFDRTVEVECVVRLNEGTAAAKEYRSKKYRYFSNKLDSSSPSNYSPLTTYEIQIAAAKKAGKTFADWSETAESETVVPPLKVRRSAGAEEFLSAIEKANKADESGAIPYEAASVYTAGSQASAPETPPAGNVTPQGVAAAESAAQPAGETPPPLETAAVAVSEDQNKIAKQPENLFGKKVEYFKSKSSAPPAVPGSIMTTATGTVEVQAVSSVTTVDSTSFSQSEKEGSTTMAQAIENRDYVYLQYLITSGRKVNTTDSKGRTSLHSAVSDTSDAARNFMTFLLRNNAEIRRRDIDGKTPLHIAVAKKNTAAVSALLEYEKSLPPAGTSSEEVRKNRLVNLTDNRGQTPLHAAAAYDAGDAASILIDNGAEVNAGDSNKSTPLHYAVLNKAKNAIAILIAAGADINARDKFEQTPLNFADNEIMVLIRPKTAAESKTTKKISTDKPGGPSIPRTTSENSIKKAGK</sequence>
<proteinExistence type="predicted"/>
<feature type="compositionally biased region" description="Low complexity" evidence="4">
    <location>
        <begin position="233"/>
        <end position="247"/>
    </location>
</feature>
<feature type="repeat" description="ANK" evidence="3">
    <location>
        <begin position="395"/>
        <end position="417"/>
    </location>
</feature>
<dbReference type="STRING" id="1817813.A2008_00965"/>
<dbReference type="SUPFAM" id="SSF48403">
    <property type="entry name" value="Ankyrin repeat"/>
    <property type="match status" value="1"/>
</dbReference>
<evidence type="ECO:0000313" key="7">
    <source>
        <dbReference type="Proteomes" id="UP000178735"/>
    </source>
</evidence>
<dbReference type="PANTHER" id="PTHR24171:SF9">
    <property type="entry name" value="ANKYRIN REPEAT DOMAIN-CONTAINING PROTEIN 39"/>
    <property type="match status" value="1"/>
</dbReference>
<gene>
    <name evidence="6" type="ORF">A2008_00965</name>
</gene>
<dbReference type="EMBL" id="MGFH01000079">
    <property type="protein sequence ID" value="OGM06121.1"/>
    <property type="molecule type" value="Genomic_DNA"/>
</dbReference>
<dbReference type="PANTHER" id="PTHR24171">
    <property type="entry name" value="ANKYRIN REPEAT DOMAIN-CONTAINING PROTEIN 39-RELATED"/>
    <property type="match status" value="1"/>
</dbReference>
<protein>
    <submittedName>
        <fullName evidence="6">Uncharacterized protein</fullName>
    </submittedName>
</protein>
<dbReference type="Proteomes" id="UP000178735">
    <property type="component" value="Unassembled WGS sequence"/>
</dbReference>
<evidence type="ECO:0000256" key="1">
    <source>
        <dbReference type="ARBA" id="ARBA00022737"/>
    </source>
</evidence>
<dbReference type="AlphaFoldDB" id="A0A1F7WTK5"/>
<feature type="repeat" description="ANK" evidence="3">
    <location>
        <begin position="359"/>
        <end position="394"/>
    </location>
</feature>
<keyword evidence="5" id="KW-1133">Transmembrane helix</keyword>
<feature type="repeat" description="ANK" evidence="3">
    <location>
        <begin position="444"/>
        <end position="476"/>
    </location>
</feature>
<comment type="caution">
    <text evidence="6">The sequence shown here is derived from an EMBL/GenBank/DDBJ whole genome shotgun (WGS) entry which is preliminary data.</text>
</comment>
<evidence type="ECO:0000313" key="6">
    <source>
        <dbReference type="EMBL" id="OGM06121.1"/>
    </source>
</evidence>
<reference evidence="6 7" key="1">
    <citation type="journal article" date="2016" name="Nat. Commun.">
        <title>Thousands of microbial genomes shed light on interconnected biogeochemical processes in an aquifer system.</title>
        <authorList>
            <person name="Anantharaman K."/>
            <person name="Brown C.T."/>
            <person name="Hug L.A."/>
            <person name="Sharon I."/>
            <person name="Castelle C.J."/>
            <person name="Probst A.J."/>
            <person name="Thomas B.C."/>
            <person name="Singh A."/>
            <person name="Wilkins M.J."/>
            <person name="Karaoz U."/>
            <person name="Brodie E.L."/>
            <person name="Williams K.H."/>
            <person name="Hubbard S.S."/>
            <person name="Banfield J.F."/>
        </authorList>
    </citation>
    <scope>NUCLEOTIDE SEQUENCE [LARGE SCALE GENOMIC DNA]</scope>
</reference>
<dbReference type="Pfam" id="PF00023">
    <property type="entry name" value="Ank"/>
    <property type="match status" value="1"/>
</dbReference>
<evidence type="ECO:0000256" key="5">
    <source>
        <dbReference type="SAM" id="Phobius"/>
    </source>
</evidence>
<feature type="repeat" description="ANK" evidence="3">
    <location>
        <begin position="477"/>
        <end position="509"/>
    </location>
</feature>
<dbReference type="InterPro" id="IPR002110">
    <property type="entry name" value="Ankyrin_rpt"/>
</dbReference>
<name>A0A1F7WTK5_9BACT</name>
<organism evidence="6 7">
    <name type="scientific">Candidatus Wallbacteria bacterium GWC2_49_35</name>
    <dbReference type="NCBI Taxonomy" id="1817813"/>
    <lineage>
        <taxon>Bacteria</taxon>
        <taxon>Candidatus Walliibacteriota</taxon>
    </lineage>
</organism>
<evidence type="ECO:0000256" key="4">
    <source>
        <dbReference type="SAM" id="MobiDB-lite"/>
    </source>
</evidence>
<accession>A0A1F7WTK5</accession>
<feature type="transmembrane region" description="Helical" evidence="5">
    <location>
        <begin position="21"/>
        <end position="39"/>
    </location>
</feature>
<dbReference type="SMART" id="SM00248">
    <property type="entry name" value="ANK"/>
    <property type="match status" value="5"/>
</dbReference>
<keyword evidence="1" id="KW-0677">Repeat</keyword>
<dbReference type="Gene3D" id="1.25.40.20">
    <property type="entry name" value="Ankyrin repeat-containing domain"/>
    <property type="match status" value="2"/>
</dbReference>